<sequence>MVERFNGRIAEVLATTRFDSSQSLEQTITRYVQVYNQHIPQKALGHIAPIQALKDWAEKRPELFKKRIYNLRGLDTHETHDPWLPKRRSGALQWCTSNSIGGT</sequence>
<gene>
    <name evidence="2" type="ORF">ThidrDRAFT_4601</name>
</gene>
<evidence type="ECO:0000313" key="2">
    <source>
        <dbReference type="EMBL" id="EGV27590.1"/>
    </source>
</evidence>
<organism evidence="2 3">
    <name type="scientific">Thiorhodococcus drewsii AZ1</name>
    <dbReference type="NCBI Taxonomy" id="765913"/>
    <lineage>
        <taxon>Bacteria</taxon>
        <taxon>Pseudomonadati</taxon>
        <taxon>Pseudomonadota</taxon>
        <taxon>Gammaproteobacteria</taxon>
        <taxon>Chromatiales</taxon>
        <taxon>Chromatiaceae</taxon>
        <taxon>Thiorhodococcus</taxon>
    </lineage>
</organism>
<dbReference type="STRING" id="765913.ThidrDRAFT_4601"/>
<protein>
    <submittedName>
        <fullName evidence="2">Integrase catalytic region</fullName>
    </submittedName>
</protein>
<dbReference type="EMBL" id="AFWT01000083">
    <property type="protein sequence ID" value="EGV27590.1"/>
    <property type="molecule type" value="Genomic_DNA"/>
</dbReference>
<evidence type="ECO:0000313" key="3">
    <source>
        <dbReference type="Proteomes" id="UP000004200"/>
    </source>
</evidence>
<dbReference type="AlphaFoldDB" id="G2E8I7"/>
<proteinExistence type="predicted"/>
<reference evidence="2 3" key="1">
    <citation type="submission" date="2011-06" db="EMBL/GenBank/DDBJ databases">
        <title>The draft genome of Thiorhodococcus drewsii AZ1.</title>
        <authorList>
            <consortium name="US DOE Joint Genome Institute (JGI-PGF)"/>
            <person name="Lucas S."/>
            <person name="Han J."/>
            <person name="Lapidus A."/>
            <person name="Cheng J.-F."/>
            <person name="Goodwin L."/>
            <person name="Pitluck S."/>
            <person name="Peters L."/>
            <person name="Land M.L."/>
            <person name="Hauser L."/>
            <person name="Vogl K."/>
            <person name="Liu Z."/>
            <person name="Imhoff J."/>
            <person name="Thiel V."/>
            <person name="Frigaard N.-U."/>
            <person name="Bryant D.A."/>
            <person name="Woyke T.J."/>
        </authorList>
    </citation>
    <scope>NUCLEOTIDE SEQUENCE [LARGE SCALE GENOMIC DNA]</scope>
    <source>
        <strain evidence="2 3">AZ1</strain>
    </source>
</reference>
<dbReference type="SUPFAM" id="SSF53098">
    <property type="entry name" value="Ribonuclease H-like"/>
    <property type="match status" value="1"/>
</dbReference>
<feature type="domain" description="Integrase catalytic" evidence="1">
    <location>
        <begin position="2"/>
        <end position="49"/>
    </location>
</feature>
<dbReference type="Pfam" id="PF13683">
    <property type="entry name" value="rve_3"/>
    <property type="match status" value="1"/>
</dbReference>
<dbReference type="InterPro" id="IPR001584">
    <property type="entry name" value="Integrase_cat-core"/>
</dbReference>
<name>G2E8I7_9GAMM</name>
<keyword evidence="3" id="KW-1185">Reference proteome</keyword>
<accession>G2E8I7</accession>
<dbReference type="InterPro" id="IPR012337">
    <property type="entry name" value="RNaseH-like_sf"/>
</dbReference>
<dbReference type="Proteomes" id="UP000004200">
    <property type="component" value="Unassembled WGS sequence"/>
</dbReference>
<evidence type="ECO:0000259" key="1">
    <source>
        <dbReference type="Pfam" id="PF13683"/>
    </source>
</evidence>
<dbReference type="GO" id="GO:0015074">
    <property type="term" value="P:DNA integration"/>
    <property type="evidence" value="ECO:0007669"/>
    <property type="project" value="InterPro"/>
</dbReference>
<comment type="caution">
    <text evidence="2">The sequence shown here is derived from an EMBL/GenBank/DDBJ whole genome shotgun (WGS) entry which is preliminary data.</text>
</comment>
<dbReference type="eggNOG" id="COG2801">
    <property type="taxonomic scope" value="Bacteria"/>
</dbReference>